<dbReference type="Proteomes" id="UP001141259">
    <property type="component" value="Unassembled WGS sequence"/>
</dbReference>
<comment type="caution">
    <text evidence="1">The sequence shown here is derived from an EMBL/GenBank/DDBJ whole genome shotgun (WGS) entry which is preliminary data.</text>
</comment>
<reference evidence="1" key="1">
    <citation type="submission" date="2022-08" db="EMBL/GenBank/DDBJ databases">
        <authorList>
            <person name="Tistechok S."/>
            <person name="Samborskyy M."/>
            <person name="Roman I."/>
        </authorList>
    </citation>
    <scope>NUCLEOTIDE SEQUENCE</scope>
    <source>
        <strain evidence="1">DSM 103496</strain>
    </source>
</reference>
<proteinExistence type="predicted"/>
<name>A0A9X2VQH1_9PSEU</name>
<accession>A0A9X2VQH1</accession>
<evidence type="ECO:0000313" key="1">
    <source>
        <dbReference type="EMBL" id="MCS7480459.1"/>
    </source>
</evidence>
<dbReference type="AlphaFoldDB" id="A0A9X2VQH1"/>
<dbReference type="EMBL" id="JANYMP010000013">
    <property type="protein sequence ID" value="MCS7480459.1"/>
    <property type="molecule type" value="Genomic_DNA"/>
</dbReference>
<dbReference type="RefSeq" id="WP_259625950.1">
    <property type="nucleotide sequence ID" value="NZ_JANYMP010000013.1"/>
</dbReference>
<organism evidence="1 2">
    <name type="scientific">Umezawaea endophytica</name>
    <dbReference type="NCBI Taxonomy" id="1654476"/>
    <lineage>
        <taxon>Bacteria</taxon>
        <taxon>Bacillati</taxon>
        <taxon>Actinomycetota</taxon>
        <taxon>Actinomycetes</taxon>
        <taxon>Pseudonocardiales</taxon>
        <taxon>Pseudonocardiaceae</taxon>
        <taxon>Umezawaea</taxon>
    </lineage>
</organism>
<sequence>MTPPGSTSGDDFRAAQDEVFGRRKVDLRLLDEPDLTNDTRLTHLG</sequence>
<evidence type="ECO:0000313" key="2">
    <source>
        <dbReference type="Proteomes" id="UP001141259"/>
    </source>
</evidence>
<gene>
    <name evidence="1" type="ORF">NZH93_26695</name>
</gene>
<protein>
    <submittedName>
        <fullName evidence="1">Uncharacterized protein</fullName>
    </submittedName>
</protein>
<keyword evidence="2" id="KW-1185">Reference proteome</keyword>